<feature type="signal peptide" evidence="1">
    <location>
        <begin position="1"/>
        <end position="20"/>
    </location>
</feature>
<dbReference type="EMBL" id="SUNI01000057">
    <property type="protein sequence ID" value="TJZ88625.1"/>
    <property type="molecule type" value="Genomic_DNA"/>
</dbReference>
<sequence>MKNFVQAVVITLLTGLPASAQTLSPEDISKIIDERMSDLNPYQALLNDPDPERSRLAMQVMLESGDPDLVRMALEFGLLSPNPGVKRTAFEAWLKTGPILSFRFDGTNVKDTSFEGTVTGNWNGTINENVGYWRIGVSTYLDEQKCFASTANERDCFITINSDGVFLTPSRLNARATISESGRLEGTGTMYAVDEAVPFSVQLVD</sequence>
<dbReference type="OrthoDB" id="7858246at2"/>
<evidence type="ECO:0000256" key="1">
    <source>
        <dbReference type="SAM" id="SignalP"/>
    </source>
</evidence>
<protein>
    <submittedName>
        <fullName evidence="2">HEAT repeat domain-containing protein</fullName>
    </submittedName>
</protein>
<dbReference type="RefSeq" id="WP_136887797.1">
    <property type="nucleotide sequence ID" value="NZ_SUNI01000057.1"/>
</dbReference>
<gene>
    <name evidence="2" type="ORF">FA743_19945</name>
</gene>
<accession>A0A4U0R1L9</accession>
<evidence type="ECO:0000313" key="2">
    <source>
        <dbReference type="EMBL" id="TJZ88625.1"/>
    </source>
</evidence>
<dbReference type="Proteomes" id="UP000309747">
    <property type="component" value="Unassembled WGS sequence"/>
</dbReference>
<name>A0A4U0R1L9_9RHOB</name>
<comment type="caution">
    <text evidence="2">The sequence shown here is derived from an EMBL/GenBank/DDBJ whole genome shotgun (WGS) entry which is preliminary data.</text>
</comment>
<reference evidence="2 3" key="1">
    <citation type="submission" date="2019-04" db="EMBL/GenBank/DDBJ databases">
        <authorList>
            <person name="Li J."/>
        </authorList>
    </citation>
    <scope>NUCLEOTIDE SEQUENCE [LARGE SCALE GENOMIC DNA]</scope>
    <source>
        <strain evidence="2 3">KCTC 42687</strain>
    </source>
</reference>
<evidence type="ECO:0000313" key="3">
    <source>
        <dbReference type="Proteomes" id="UP000309747"/>
    </source>
</evidence>
<feature type="chain" id="PRO_5020924808" evidence="1">
    <location>
        <begin position="21"/>
        <end position="205"/>
    </location>
</feature>
<keyword evidence="3" id="KW-1185">Reference proteome</keyword>
<keyword evidence="1" id="KW-0732">Signal</keyword>
<organism evidence="2 3">
    <name type="scientific">Paracoccus gahaiensis</name>
    <dbReference type="NCBI Taxonomy" id="1706839"/>
    <lineage>
        <taxon>Bacteria</taxon>
        <taxon>Pseudomonadati</taxon>
        <taxon>Pseudomonadota</taxon>
        <taxon>Alphaproteobacteria</taxon>
        <taxon>Rhodobacterales</taxon>
        <taxon>Paracoccaceae</taxon>
        <taxon>Paracoccus</taxon>
    </lineage>
</organism>
<dbReference type="AlphaFoldDB" id="A0A4U0R1L9"/>
<proteinExistence type="predicted"/>